<accession>A0AA96WIQ0</accession>
<dbReference type="AlphaFoldDB" id="A0AA96WIQ0"/>
<name>A0AA96WIQ0_9CYAN</name>
<dbReference type="EMBL" id="CP053586">
    <property type="protein sequence ID" value="WNZ22106.1"/>
    <property type="molecule type" value="Genomic_DNA"/>
</dbReference>
<dbReference type="InterPro" id="IPR014951">
    <property type="entry name" value="DUF1822"/>
</dbReference>
<gene>
    <name evidence="1" type="ORF">HJG54_03965</name>
</gene>
<proteinExistence type="predicted"/>
<reference evidence="1" key="1">
    <citation type="submission" date="2020-05" db="EMBL/GenBank/DDBJ databases">
        <authorList>
            <person name="Zhu T."/>
            <person name="Keshari N."/>
            <person name="Lu X."/>
        </authorList>
    </citation>
    <scope>NUCLEOTIDE SEQUENCE</scope>
    <source>
        <strain evidence="1">NK1-12</strain>
    </source>
</reference>
<sequence>MTTTFPQQLTVTLPMTRLARATADQFAQQQPTPAKAEQVRQNTLAVYALQDYCQMLGIATDLNAGDSWQPLKRLAANVADLELVGVGRLECRPVEPNASVCLIPPEVWADRIGYVAVQLDLVNLEATLLGFVPTVMTEHLPLDQFDSLDALIDRVHLEQQAAPSISRMATDLGQWLVGQATASWQTIESLLDSLYTEPAFAFRSAAETTSEDIPAESETLRRAKLIHLSTATVDYPLVLVVEVRPRSEQQRSVYVQIHPIEAGTGLPAGLRLVGLDQAGSVVLETRTRPADDYIQLRFRGRPGELLRLEIELQDTVLSEHFVV</sequence>
<evidence type="ECO:0000313" key="1">
    <source>
        <dbReference type="EMBL" id="WNZ22106.1"/>
    </source>
</evidence>
<protein>
    <submittedName>
        <fullName evidence="1">DUF1822 family protein</fullName>
    </submittedName>
</protein>
<dbReference type="Pfam" id="PF08852">
    <property type="entry name" value="DUF1822"/>
    <property type="match status" value="1"/>
</dbReference>
<dbReference type="RefSeq" id="WP_316433490.1">
    <property type="nucleotide sequence ID" value="NZ_CP053586.1"/>
</dbReference>
<organism evidence="1">
    <name type="scientific">Leptolyngbya sp. NK1-12</name>
    <dbReference type="NCBI Taxonomy" id="2547451"/>
    <lineage>
        <taxon>Bacteria</taxon>
        <taxon>Bacillati</taxon>
        <taxon>Cyanobacteriota</taxon>
        <taxon>Cyanophyceae</taxon>
        <taxon>Leptolyngbyales</taxon>
        <taxon>Leptolyngbyaceae</taxon>
        <taxon>Leptolyngbya group</taxon>
        <taxon>Leptolyngbya</taxon>
    </lineage>
</organism>